<organism evidence="3 4">
    <name type="scientific">Hyphococcus luteus</name>
    <dbReference type="NCBI Taxonomy" id="2058213"/>
    <lineage>
        <taxon>Bacteria</taxon>
        <taxon>Pseudomonadati</taxon>
        <taxon>Pseudomonadota</taxon>
        <taxon>Alphaproteobacteria</taxon>
        <taxon>Parvularculales</taxon>
        <taxon>Parvularculaceae</taxon>
        <taxon>Hyphococcus</taxon>
    </lineage>
</organism>
<accession>A0A2S7K1P1</accession>
<gene>
    <name evidence="3" type="ORF">CW354_19025</name>
</gene>
<feature type="signal peptide" evidence="2">
    <location>
        <begin position="1"/>
        <end position="34"/>
    </location>
</feature>
<protein>
    <recommendedName>
        <fullName evidence="5">LamG-like jellyroll fold domain-containing protein</fullName>
    </recommendedName>
</protein>
<feature type="region of interest" description="Disordered" evidence="1">
    <location>
        <begin position="255"/>
        <end position="313"/>
    </location>
</feature>
<evidence type="ECO:0000313" key="4">
    <source>
        <dbReference type="Proteomes" id="UP000239504"/>
    </source>
</evidence>
<proteinExistence type="predicted"/>
<sequence length="516" mass="55899">MPGGKAVDMSAWLPNTRLPLAAAAAFVIAGPAHAETELLAYFPFDGAPDEAARGIPTEVINVSGGELTSVEGKYGEAYEFGERFESAVIAAELDIDFNTYRQLSASAWVKLGFDRAASGGYIFSSGSSKSGAPRMGLYNEDIRTNAGRSKPRHSKKLKVGVWTHVAAVWDYDEQSVRIYVDGEPQDFPDQDMDPADLAANGRNQPLLEHPTDNEKEDKRYLVIGALTLEGYQVAEDAAIDDLRIYEGKLTPGQVESLRTAESPAPLGDTAPPVETEEQKTADSGDSAEAGEGEETSKASSSDDRQNDDNRKLAGLRLSDEYSISKLSGDSAEQTEMLDLQSVPVRALRIQQDNSVAKAPCEVAISSEPPGNFDFTPNAGKKKRQEFSKCLTSGITVDAPGAQGARLLADYETGYYLQSLRVCQNGRQNNRVKGFQSSAVRVVVDQDANVIAFKDVDTQETILPRCSEWKELVSCDKGVEVASGVRIRYDTVNNLGKASVTGLELVCRKVEGVYEEK</sequence>
<dbReference type="Proteomes" id="UP000239504">
    <property type="component" value="Unassembled WGS sequence"/>
</dbReference>
<comment type="caution">
    <text evidence="3">The sequence shown here is derived from an EMBL/GenBank/DDBJ whole genome shotgun (WGS) entry which is preliminary data.</text>
</comment>
<dbReference type="InterPro" id="IPR013320">
    <property type="entry name" value="ConA-like_dom_sf"/>
</dbReference>
<dbReference type="OrthoDB" id="3543639at2"/>
<dbReference type="EMBL" id="PJCH01000015">
    <property type="protein sequence ID" value="PQA86424.1"/>
    <property type="molecule type" value="Genomic_DNA"/>
</dbReference>
<reference evidence="3 4" key="1">
    <citation type="submission" date="2017-12" db="EMBL/GenBank/DDBJ databases">
        <authorList>
            <person name="Hurst M.R.H."/>
        </authorList>
    </citation>
    <scope>NUCLEOTIDE SEQUENCE [LARGE SCALE GENOMIC DNA]</scope>
    <source>
        <strain evidence="3 4">SY-3-19</strain>
    </source>
</reference>
<evidence type="ECO:0008006" key="5">
    <source>
        <dbReference type="Google" id="ProtNLM"/>
    </source>
</evidence>
<name>A0A2S7K1P1_9PROT</name>
<feature type="region of interest" description="Disordered" evidence="1">
    <location>
        <begin position="182"/>
        <end position="214"/>
    </location>
</feature>
<evidence type="ECO:0000313" key="3">
    <source>
        <dbReference type="EMBL" id="PQA86424.1"/>
    </source>
</evidence>
<feature type="compositionally biased region" description="Basic and acidic residues" evidence="1">
    <location>
        <begin position="294"/>
        <end position="311"/>
    </location>
</feature>
<keyword evidence="4" id="KW-1185">Reference proteome</keyword>
<feature type="chain" id="PRO_5015653978" description="LamG-like jellyroll fold domain-containing protein" evidence="2">
    <location>
        <begin position="35"/>
        <end position="516"/>
    </location>
</feature>
<dbReference type="AlphaFoldDB" id="A0A2S7K1P1"/>
<evidence type="ECO:0000256" key="1">
    <source>
        <dbReference type="SAM" id="MobiDB-lite"/>
    </source>
</evidence>
<dbReference type="SUPFAM" id="SSF49899">
    <property type="entry name" value="Concanavalin A-like lectins/glucanases"/>
    <property type="match status" value="1"/>
</dbReference>
<keyword evidence="2" id="KW-0732">Signal</keyword>
<feature type="compositionally biased region" description="Acidic residues" evidence="1">
    <location>
        <begin position="183"/>
        <end position="194"/>
    </location>
</feature>
<dbReference type="Gene3D" id="2.60.120.200">
    <property type="match status" value="1"/>
</dbReference>
<dbReference type="Pfam" id="PF13385">
    <property type="entry name" value="Laminin_G_3"/>
    <property type="match status" value="1"/>
</dbReference>
<evidence type="ECO:0000256" key="2">
    <source>
        <dbReference type="SAM" id="SignalP"/>
    </source>
</evidence>